<dbReference type="Proteomes" id="UP000236959">
    <property type="component" value="Unassembled WGS sequence"/>
</dbReference>
<evidence type="ECO:0000259" key="4">
    <source>
        <dbReference type="Pfam" id="PF13458"/>
    </source>
</evidence>
<evidence type="ECO:0000256" key="1">
    <source>
        <dbReference type="ARBA" id="ARBA00010062"/>
    </source>
</evidence>
<dbReference type="RefSeq" id="WP_103222387.1">
    <property type="nucleotide sequence ID" value="NZ_PPCN01000004.1"/>
</dbReference>
<dbReference type="PANTHER" id="PTHR30483">
    <property type="entry name" value="LEUCINE-SPECIFIC-BINDING PROTEIN"/>
    <property type="match status" value="1"/>
</dbReference>
<dbReference type="InterPro" id="IPR022478">
    <property type="entry name" value="ABC_transptr_sub-bd_PQQ"/>
</dbReference>
<name>A0A2S3UUR0_9HYPH</name>
<gene>
    <name evidence="5" type="ORF">CLV41_1047</name>
</gene>
<dbReference type="EMBL" id="PPCN01000004">
    <property type="protein sequence ID" value="POF31445.1"/>
    <property type="molecule type" value="Genomic_DNA"/>
</dbReference>
<comment type="similarity">
    <text evidence="1">Belongs to the leucine-binding protein family.</text>
</comment>
<dbReference type="Pfam" id="PF13458">
    <property type="entry name" value="Peripla_BP_6"/>
    <property type="match status" value="1"/>
</dbReference>
<dbReference type="PANTHER" id="PTHR30483:SF6">
    <property type="entry name" value="PERIPLASMIC BINDING PROTEIN OF ABC TRANSPORTER FOR NATURAL AMINO ACIDS"/>
    <property type="match status" value="1"/>
</dbReference>
<dbReference type="InterPro" id="IPR028081">
    <property type="entry name" value="Leu-bd"/>
</dbReference>
<reference evidence="5 6" key="1">
    <citation type="submission" date="2018-01" db="EMBL/GenBank/DDBJ databases">
        <title>Genomic Encyclopedia of Archaeal and Bacterial Type Strains, Phase II (KMG-II): from individual species to whole genera.</title>
        <authorList>
            <person name="Goeker M."/>
        </authorList>
    </citation>
    <scope>NUCLEOTIDE SEQUENCE [LARGE SCALE GENOMIC DNA]</scope>
    <source>
        <strain evidence="5 6">DSM 17023</strain>
    </source>
</reference>
<dbReference type="Gene3D" id="3.40.50.2300">
    <property type="match status" value="2"/>
</dbReference>
<keyword evidence="3" id="KW-0029">Amino-acid transport</keyword>
<dbReference type="InterPro" id="IPR051010">
    <property type="entry name" value="BCAA_transport"/>
</dbReference>
<dbReference type="GO" id="GO:0006865">
    <property type="term" value="P:amino acid transport"/>
    <property type="evidence" value="ECO:0007669"/>
    <property type="project" value="UniProtKB-KW"/>
</dbReference>
<dbReference type="AlphaFoldDB" id="A0A2S3UUR0"/>
<proteinExistence type="inferred from homology"/>
<feature type="domain" description="Leucine-binding protein" evidence="4">
    <location>
        <begin position="90"/>
        <end position="235"/>
    </location>
</feature>
<evidence type="ECO:0000313" key="6">
    <source>
        <dbReference type="Proteomes" id="UP000236959"/>
    </source>
</evidence>
<dbReference type="InterPro" id="IPR028082">
    <property type="entry name" value="Peripla_BP_I"/>
</dbReference>
<dbReference type="SUPFAM" id="SSF53822">
    <property type="entry name" value="Periplasmic binding protein-like I"/>
    <property type="match status" value="1"/>
</dbReference>
<evidence type="ECO:0000256" key="2">
    <source>
        <dbReference type="ARBA" id="ARBA00022729"/>
    </source>
</evidence>
<keyword evidence="2" id="KW-0732">Signal</keyword>
<sequence length="426" mass="46409">MGPLLAFKPEKQEGAGKIERFASKPDHLAPKLKRLGHWSVLSCLLTIAATLPAAALDIRAAVLRIDYPSLLPLSRMDLPGEDRAFAGGMLATEDNRTTGQFLGHDFQTETVATTPEDARADFQALVDAGYRLFVIVAEAEDLLALSDGAPADTLLFNAWSGDVSLRSENCRANTLHVAPSDAMRADAVAQFLAWKRWNRWFLIGGSNEKDIRLTQAYAASAEKFGAQVVESRTFEDTGGSRVSDSGHVLVQRQIPVFTQDAADHDVVVAADASEVFAEYLPYHTWDAAPVAGSAGLRPLSWAPTHESWGATQIQRRFEKLAGRYMAEADYQTWLSLRIIGEAVTRTGAADAATLRTYILSDAFELAAFKGVPLTVRSWNGQVRQPLLLSNGRMTVSVSPQEGFLHQTSPLDTLGLDASESSCKEFE</sequence>
<dbReference type="OrthoDB" id="5341635at2"/>
<comment type="caution">
    <text evidence="5">The sequence shown here is derived from an EMBL/GenBank/DDBJ whole genome shotgun (WGS) entry which is preliminary data.</text>
</comment>
<accession>A0A2S3UUR0</accession>
<keyword evidence="3" id="KW-0813">Transport</keyword>
<evidence type="ECO:0000256" key="3">
    <source>
        <dbReference type="ARBA" id="ARBA00022970"/>
    </source>
</evidence>
<dbReference type="NCBIfam" id="TIGR03863">
    <property type="entry name" value="PQQ_ABC_bind"/>
    <property type="match status" value="1"/>
</dbReference>
<protein>
    <submittedName>
        <fullName evidence="5">ABC transporter substrate binding protein (PQQ-dependent alcohol dehydrogenase system)</fullName>
    </submittedName>
</protein>
<organism evidence="5 6">
    <name type="scientific">Roseibium marinum</name>
    <dbReference type="NCBI Taxonomy" id="281252"/>
    <lineage>
        <taxon>Bacteria</taxon>
        <taxon>Pseudomonadati</taxon>
        <taxon>Pseudomonadota</taxon>
        <taxon>Alphaproteobacteria</taxon>
        <taxon>Hyphomicrobiales</taxon>
        <taxon>Stappiaceae</taxon>
        <taxon>Roseibium</taxon>
    </lineage>
</organism>
<evidence type="ECO:0000313" key="5">
    <source>
        <dbReference type="EMBL" id="POF31445.1"/>
    </source>
</evidence>
<keyword evidence="6" id="KW-1185">Reference proteome</keyword>